<sequence length="113" mass="12411">ITSVTYTDSNGDSQTLASSVYELGDDNGIGIVRLQYDQTWPTTRGHPDVVTVRFISGVAVASVATGIKHAIKLLAAHLFENREPLVIGQRISVEQIPHTVEALIAPYSYREFR</sequence>
<gene>
    <name evidence="1" type="ORF">LCGC14_2797530</name>
</gene>
<name>A0A0F8YNS7_9ZZZZ</name>
<proteinExistence type="predicted"/>
<dbReference type="EMBL" id="LAZR01052410">
    <property type="protein sequence ID" value="KKK83022.1"/>
    <property type="molecule type" value="Genomic_DNA"/>
</dbReference>
<dbReference type="AlphaFoldDB" id="A0A0F8YNS7"/>
<dbReference type="Gene3D" id="1.10.3230.30">
    <property type="entry name" value="Phage gp6-like head-tail connector protein"/>
    <property type="match status" value="1"/>
</dbReference>
<reference evidence="1" key="1">
    <citation type="journal article" date="2015" name="Nature">
        <title>Complex archaea that bridge the gap between prokaryotes and eukaryotes.</title>
        <authorList>
            <person name="Spang A."/>
            <person name="Saw J.H."/>
            <person name="Jorgensen S.L."/>
            <person name="Zaremba-Niedzwiedzka K."/>
            <person name="Martijn J."/>
            <person name="Lind A.E."/>
            <person name="van Eijk R."/>
            <person name="Schleper C."/>
            <person name="Guy L."/>
            <person name="Ettema T.J."/>
        </authorList>
    </citation>
    <scope>NUCLEOTIDE SEQUENCE</scope>
</reference>
<protein>
    <submittedName>
        <fullName evidence="1">Uncharacterized protein</fullName>
    </submittedName>
</protein>
<comment type="caution">
    <text evidence="1">The sequence shown here is derived from an EMBL/GenBank/DDBJ whole genome shotgun (WGS) entry which is preliminary data.</text>
</comment>
<dbReference type="CDD" id="cd08054">
    <property type="entry name" value="gp6"/>
    <property type="match status" value="1"/>
</dbReference>
<organism evidence="1">
    <name type="scientific">marine sediment metagenome</name>
    <dbReference type="NCBI Taxonomy" id="412755"/>
    <lineage>
        <taxon>unclassified sequences</taxon>
        <taxon>metagenomes</taxon>
        <taxon>ecological metagenomes</taxon>
    </lineage>
</organism>
<accession>A0A0F8YNS7</accession>
<evidence type="ECO:0000313" key="1">
    <source>
        <dbReference type="EMBL" id="KKK83022.1"/>
    </source>
</evidence>
<feature type="non-terminal residue" evidence="1">
    <location>
        <position position="1"/>
    </location>
</feature>